<dbReference type="InterPro" id="IPR000504">
    <property type="entry name" value="RRM_dom"/>
</dbReference>
<evidence type="ECO:0000259" key="5">
    <source>
        <dbReference type="PROSITE" id="PS50102"/>
    </source>
</evidence>
<dbReference type="PANTHER" id="PTHR48029:SF1">
    <property type="entry name" value="NUCLEOLAR PROTEIN 8"/>
    <property type="match status" value="1"/>
</dbReference>
<keyword evidence="7" id="KW-1185">Reference proteome</keyword>
<dbReference type="InterPro" id="IPR035979">
    <property type="entry name" value="RBD_domain_sf"/>
</dbReference>
<dbReference type="GO" id="GO:0003723">
    <property type="term" value="F:RNA binding"/>
    <property type="evidence" value="ECO:0007669"/>
    <property type="project" value="UniProtKB-UniRule"/>
</dbReference>
<evidence type="ECO:0000256" key="3">
    <source>
        <dbReference type="PROSITE-ProRule" id="PRU00176"/>
    </source>
</evidence>
<evidence type="ECO:0000256" key="1">
    <source>
        <dbReference type="ARBA" id="ARBA00022737"/>
    </source>
</evidence>
<gene>
    <name evidence="6" type="ORF">CKAN_01742300</name>
</gene>
<dbReference type="PANTHER" id="PTHR48029">
    <property type="entry name" value="NUCLEOLAR PROTEIN 8"/>
    <property type="match status" value="1"/>
</dbReference>
<dbReference type="Pfam" id="PF00076">
    <property type="entry name" value="RRM_1"/>
    <property type="match status" value="1"/>
</dbReference>
<dbReference type="STRING" id="337451.A0A443PCD0"/>
<feature type="domain" description="RRM" evidence="5">
    <location>
        <begin position="27"/>
        <end position="72"/>
    </location>
</feature>
<evidence type="ECO:0000256" key="2">
    <source>
        <dbReference type="ARBA" id="ARBA00022884"/>
    </source>
</evidence>
<proteinExistence type="predicted"/>
<dbReference type="GO" id="GO:1990904">
    <property type="term" value="C:ribonucleoprotein complex"/>
    <property type="evidence" value="ECO:0007669"/>
    <property type="project" value="InterPro"/>
</dbReference>
<accession>A0A443PCD0</accession>
<dbReference type="OrthoDB" id="439808at2759"/>
<evidence type="ECO:0000256" key="4">
    <source>
        <dbReference type="SAM" id="MobiDB-lite"/>
    </source>
</evidence>
<comment type="caution">
    <text evidence="6">The sequence shown here is derived from an EMBL/GenBank/DDBJ whole genome shotgun (WGS) entry which is preliminary data.</text>
</comment>
<dbReference type="Gene3D" id="3.30.70.330">
    <property type="match status" value="1"/>
</dbReference>
<dbReference type="InterPro" id="IPR002343">
    <property type="entry name" value="Hud_Sxl_RNA"/>
</dbReference>
<organism evidence="6 7">
    <name type="scientific">Cinnamomum micranthum f. kanehirae</name>
    <dbReference type="NCBI Taxonomy" id="337451"/>
    <lineage>
        <taxon>Eukaryota</taxon>
        <taxon>Viridiplantae</taxon>
        <taxon>Streptophyta</taxon>
        <taxon>Embryophyta</taxon>
        <taxon>Tracheophyta</taxon>
        <taxon>Spermatophyta</taxon>
        <taxon>Magnoliopsida</taxon>
        <taxon>Magnoliidae</taxon>
        <taxon>Laurales</taxon>
        <taxon>Lauraceae</taxon>
        <taxon>Cinnamomum</taxon>
    </lineage>
</organism>
<keyword evidence="2 3" id="KW-0694">RNA-binding</keyword>
<evidence type="ECO:0000313" key="7">
    <source>
        <dbReference type="Proteomes" id="UP000283530"/>
    </source>
</evidence>
<dbReference type="PRINTS" id="PR00961">
    <property type="entry name" value="HUDSXLRNA"/>
</dbReference>
<dbReference type="AlphaFoldDB" id="A0A443PCD0"/>
<keyword evidence="1" id="KW-0677">Repeat</keyword>
<dbReference type="PROSITE" id="PS50102">
    <property type="entry name" value="RRM"/>
    <property type="match status" value="1"/>
</dbReference>
<protein>
    <submittedName>
        <fullName evidence="6">Organelle RRM domain-containing protein 2, mitochondrial isoform X1</fullName>
    </submittedName>
</protein>
<reference evidence="6 7" key="1">
    <citation type="journal article" date="2019" name="Nat. Plants">
        <title>Stout camphor tree genome fills gaps in understanding of flowering plant genome evolution.</title>
        <authorList>
            <person name="Chaw S.M."/>
            <person name="Liu Y.C."/>
            <person name="Wu Y.W."/>
            <person name="Wang H.Y."/>
            <person name="Lin C.I."/>
            <person name="Wu C.S."/>
            <person name="Ke H.M."/>
            <person name="Chang L.Y."/>
            <person name="Hsu C.Y."/>
            <person name="Yang H.T."/>
            <person name="Sudianto E."/>
            <person name="Hsu M.H."/>
            <person name="Wu K.P."/>
            <person name="Wang L.N."/>
            <person name="Leebens-Mack J.H."/>
            <person name="Tsai I.J."/>
        </authorList>
    </citation>
    <scope>NUCLEOTIDE SEQUENCE [LARGE SCALE GENOMIC DNA]</scope>
    <source>
        <strain evidence="7">cv. Chaw 1501</strain>
        <tissue evidence="6">Young leaves</tissue>
    </source>
</reference>
<name>A0A443PCD0_9MAGN</name>
<evidence type="ECO:0000313" key="6">
    <source>
        <dbReference type="EMBL" id="RWR88414.1"/>
    </source>
</evidence>
<feature type="region of interest" description="Disordered" evidence="4">
    <location>
        <begin position="72"/>
        <end position="98"/>
    </location>
</feature>
<dbReference type="InterPro" id="IPR012677">
    <property type="entry name" value="Nucleotide-bd_a/b_plait_sf"/>
</dbReference>
<dbReference type="EMBL" id="QPKB01000007">
    <property type="protein sequence ID" value="RWR88414.1"/>
    <property type="molecule type" value="Genomic_DNA"/>
</dbReference>
<dbReference type="SUPFAM" id="SSF54928">
    <property type="entry name" value="RNA-binding domain, RBD"/>
    <property type="match status" value="1"/>
</dbReference>
<sequence length="98" mass="10858">MAPQPQTPVILISFATPRPVTPTDHSTNLFVSGLTKMTTTEDLREPFSKFGQLIYAGVLIEHFSRYSKGFEYERPRSPLPHQTNGSPTLPSISPSILS</sequence>
<feature type="compositionally biased region" description="Low complexity" evidence="4">
    <location>
        <begin position="86"/>
        <end position="98"/>
    </location>
</feature>
<dbReference type="Proteomes" id="UP000283530">
    <property type="component" value="Unassembled WGS sequence"/>
</dbReference>